<dbReference type="SUPFAM" id="SSF143120">
    <property type="entry name" value="YefM-like"/>
    <property type="match status" value="1"/>
</dbReference>
<gene>
    <name evidence="3" type="ORF">L1785_11260</name>
</gene>
<accession>A0AA41U7N3</accession>
<dbReference type="AlphaFoldDB" id="A0AA41U7N3"/>
<dbReference type="PANTHER" id="PTHR35377">
    <property type="entry name" value="ANTITOXIN VAPB49-RELATED-RELATED"/>
    <property type="match status" value="1"/>
</dbReference>
<dbReference type="EMBL" id="JAKGSG010000033">
    <property type="protein sequence ID" value="MCF4121560.1"/>
    <property type="molecule type" value="Genomic_DNA"/>
</dbReference>
<reference evidence="3" key="1">
    <citation type="submission" date="2022-01" db="EMBL/GenBank/DDBJ databases">
        <title>Antribacter sp. nov., isolated from Guizhou of China.</title>
        <authorList>
            <person name="Chengliang C."/>
            <person name="Ya Z."/>
        </authorList>
    </citation>
    <scope>NUCLEOTIDE SEQUENCE</scope>
    <source>
        <strain evidence="3">KLBMP 9083</strain>
    </source>
</reference>
<proteinExistence type="inferred from homology"/>
<dbReference type="InterPro" id="IPR051416">
    <property type="entry name" value="phD-YefM_TA_antitoxins"/>
</dbReference>
<dbReference type="RefSeq" id="WP_236089359.1">
    <property type="nucleotide sequence ID" value="NZ_JAKGSG010000033.1"/>
</dbReference>
<dbReference type="Pfam" id="PF02604">
    <property type="entry name" value="PhdYeFM_antitox"/>
    <property type="match status" value="1"/>
</dbReference>
<comment type="caution">
    <text evidence="3">The sequence shown here is derived from an EMBL/GenBank/DDBJ whole genome shotgun (WGS) entry which is preliminary data.</text>
</comment>
<dbReference type="Proteomes" id="UP001165405">
    <property type="component" value="Unassembled WGS sequence"/>
</dbReference>
<evidence type="ECO:0000256" key="1">
    <source>
        <dbReference type="ARBA" id="ARBA00009981"/>
    </source>
</evidence>
<dbReference type="InterPro" id="IPR036165">
    <property type="entry name" value="YefM-like_sf"/>
</dbReference>
<protein>
    <recommendedName>
        <fullName evidence="2">Antitoxin</fullName>
    </recommendedName>
</protein>
<keyword evidence="4" id="KW-1185">Reference proteome</keyword>
<dbReference type="NCBIfam" id="TIGR01552">
    <property type="entry name" value="phd_fam"/>
    <property type="match status" value="1"/>
</dbReference>
<name>A0AA41U7N3_9MICO</name>
<evidence type="ECO:0000256" key="2">
    <source>
        <dbReference type="RuleBase" id="RU362080"/>
    </source>
</evidence>
<comment type="function">
    <text evidence="2">Antitoxin component of a type II toxin-antitoxin (TA) system.</text>
</comment>
<evidence type="ECO:0000313" key="3">
    <source>
        <dbReference type="EMBL" id="MCF4121560.1"/>
    </source>
</evidence>
<organism evidence="3 4">
    <name type="scientific">Antribacter soli</name>
    <dbReference type="NCBI Taxonomy" id="2910976"/>
    <lineage>
        <taxon>Bacteria</taxon>
        <taxon>Bacillati</taxon>
        <taxon>Actinomycetota</taxon>
        <taxon>Actinomycetes</taxon>
        <taxon>Micrococcales</taxon>
        <taxon>Promicromonosporaceae</taxon>
        <taxon>Antribacter</taxon>
    </lineage>
</organism>
<evidence type="ECO:0000313" key="4">
    <source>
        <dbReference type="Proteomes" id="UP001165405"/>
    </source>
</evidence>
<dbReference type="InterPro" id="IPR006442">
    <property type="entry name" value="Antitoxin_Phd/YefM"/>
</dbReference>
<dbReference type="PANTHER" id="PTHR35377:SF4">
    <property type="entry name" value="PREVENT-HOST-DEATH FAMILY PROTEIN"/>
    <property type="match status" value="1"/>
</dbReference>
<sequence length="74" mass="8100">MTTVNVQQAKTNLSSLLARAERGEEVIVARAGRPVVRLVPVDAVPPRQFGTVPIDLPDDFFFAPLPESELAAWE</sequence>
<dbReference type="Gene3D" id="3.40.1620.10">
    <property type="entry name" value="YefM-like domain"/>
    <property type="match status" value="1"/>
</dbReference>
<comment type="similarity">
    <text evidence="1 2">Belongs to the phD/YefM antitoxin family.</text>
</comment>